<dbReference type="Gene3D" id="1.10.10.10">
    <property type="entry name" value="Winged helix-like DNA-binding domain superfamily/Winged helix DNA-binding domain"/>
    <property type="match status" value="1"/>
</dbReference>
<organism evidence="2">
    <name type="scientific">marine sediment metagenome</name>
    <dbReference type="NCBI Taxonomy" id="412755"/>
    <lineage>
        <taxon>unclassified sequences</taxon>
        <taxon>metagenomes</taxon>
        <taxon>ecological metagenomes</taxon>
    </lineage>
</organism>
<dbReference type="SUPFAM" id="SSF46785">
    <property type="entry name" value="Winged helix' DNA-binding domain"/>
    <property type="match status" value="1"/>
</dbReference>
<dbReference type="InterPro" id="IPR036388">
    <property type="entry name" value="WH-like_DNA-bd_sf"/>
</dbReference>
<comment type="caution">
    <text evidence="2">The sequence shown here is derived from an EMBL/GenBank/DDBJ whole genome shotgun (WGS) entry which is preliminary data.</text>
</comment>
<dbReference type="PRINTS" id="PR01467">
    <property type="entry name" value="ARGREPRESSOR"/>
</dbReference>
<dbReference type="InterPro" id="IPR001669">
    <property type="entry name" value="Arg_repress"/>
</dbReference>
<reference evidence="2" key="1">
    <citation type="journal article" date="2014" name="Front. Microbiol.">
        <title>High frequency of phylogenetically diverse reductive dehalogenase-homologous genes in deep subseafloor sedimentary metagenomes.</title>
        <authorList>
            <person name="Kawai M."/>
            <person name="Futagami T."/>
            <person name="Toyoda A."/>
            <person name="Takaki Y."/>
            <person name="Nishi S."/>
            <person name="Hori S."/>
            <person name="Arai W."/>
            <person name="Tsubouchi T."/>
            <person name="Morono Y."/>
            <person name="Uchiyama I."/>
            <person name="Ito T."/>
            <person name="Fujiyama A."/>
            <person name="Inagaki F."/>
            <person name="Takami H."/>
        </authorList>
    </citation>
    <scope>NUCLEOTIDE SEQUENCE</scope>
    <source>
        <strain evidence="2">Expedition CK06-06</strain>
    </source>
</reference>
<dbReference type="EMBL" id="BART01001069">
    <property type="protein sequence ID" value="GAG61624.1"/>
    <property type="molecule type" value="Genomic_DNA"/>
</dbReference>
<dbReference type="GO" id="GO:0006525">
    <property type="term" value="P:arginine metabolic process"/>
    <property type="evidence" value="ECO:0007669"/>
    <property type="project" value="InterPro"/>
</dbReference>
<gene>
    <name evidence="2" type="ORF">S01H4_04102</name>
</gene>
<dbReference type="PANTHER" id="PTHR34471">
    <property type="entry name" value="ARGININE REPRESSOR"/>
    <property type="match status" value="1"/>
</dbReference>
<dbReference type="InterPro" id="IPR020900">
    <property type="entry name" value="Arg_repress_DNA-bd"/>
</dbReference>
<dbReference type="HAMAP" id="MF_00173">
    <property type="entry name" value="Arg_repressor"/>
    <property type="match status" value="1"/>
</dbReference>
<name>X0YXM3_9ZZZZ</name>
<dbReference type="PANTHER" id="PTHR34471:SF1">
    <property type="entry name" value="ARGININE REPRESSOR"/>
    <property type="match status" value="1"/>
</dbReference>
<dbReference type="Pfam" id="PF01316">
    <property type="entry name" value="Arg_repressor"/>
    <property type="match status" value="1"/>
</dbReference>
<feature type="domain" description="Arginine repressor DNA-binding" evidence="1">
    <location>
        <begin position="1"/>
        <end position="66"/>
    </location>
</feature>
<dbReference type="InterPro" id="IPR036390">
    <property type="entry name" value="WH_DNA-bd_sf"/>
</dbReference>
<protein>
    <recommendedName>
        <fullName evidence="1">Arginine repressor DNA-binding domain-containing protein</fullName>
    </recommendedName>
</protein>
<feature type="non-terminal residue" evidence="2">
    <location>
        <position position="90"/>
    </location>
</feature>
<evidence type="ECO:0000313" key="2">
    <source>
        <dbReference type="EMBL" id="GAG61624.1"/>
    </source>
</evidence>
<proteinExistence type="inferred from homology"/>
<dbReference type="AlphaFoldDB" id="X0YXM3"/>
<dbReference type="GO" id="GO:0003700">
    <property type="term" value="F:DNA-binding transcription factor activity"/>
    <property type="evidence" value="ECO:0007669"/>
    <property type="project" value="InterPro"/>
</dbReference>
<accession>X0YXM3</accession>
<evidence type="ECO:0000259" key="1">
    <source>
        <dbReference type="Pfam" id="PF01316"/>
    </source>
</evidence>
<sequence>MSRIERIRAIKEIISGKKISSQEELLNELAKRGYSVTQSTISRDIKHLRLTKTRNYKQEEYYSIESRTIDGKIFDPAKFKSKFNESVISA</sequence>